<keyword evidence="2" id="KW-0808">Transferase</keyword>
<evidence type="ECO:0000313" key="3">
    <source>
        <dbReference type="Proteomes" id="UP000478052"/>
    </source>
</evidence>
<keyword evidence="3" id="KW-1185">Reference proteome</keyword>
<evidence type="ECO:0000256" key="1">
    <source>
        <dbReference type="SAM" id="MobiDB-lite"/>
    </source>
</evidence>
<organism evidence="2 3">
    <name type="scientific">Aphis craccivora</name>
    <name type="common">Cowpea aphid</name>
    <dbReference type="NCBI Taxonomy" id="307492"/>
    <lineage>
        <taxon>Eukaryota</taxon>
        <taxon>Metazoa</taxon>
        <taxon>Ecdysozoa</taxon>
        <taxon>Arthropoda</taxon>
        <taxon>Hexapoda</taxon>
        <taxon>Insecta</taxon>
        <taxon>Pterygota</taxon>
        <taxon>Neoptera</taxon>
        <taxon>Paraneoptera</taxon>
        <taxon>Hemiptera</taxon>
        <taxon>Sternorrhyncha</taxon>
        <taxon>Aphidomorpha</taxon>
        <taxon>Aphidoidea</taxon>
        <taxon>Aphididae</taxon>
        <taxon>Aphidini</taxon>
        <taxon>Aphis</taxon>
        <taxon>Aphis</taxon>
    </lineage>
</organism>
<dbReference type="OrthoDB" id="6608984at2759"/>
<comment type="caution">
    <text evidence="2">The sequence shown here is derived from an EMBL/GenBank/DDBJ whole genome shotgun (WGS) entry which is preliminary data.</text>
</comment>
<dbReference type="EMBL" id="VUJU01000671">
    <property type="protein sequence ID" value="KAF0768940.1"/>
    <property type="molecule type" value="Genomic_DNA"/>
</dbReference>
<name>A0A6G0ZE92_APHCR</name>
<reference evidence="2 3" key="1">
    <citation type="submission" date="2019-08" db="EMBL/GenBank/DDBJ databases">
        <title>Whole genome of Aphis craccivora.</title>
        <authorList>
            <person name="Voronova N.V."/>
            <person name="Shulinski R.S."/>
            <person name="Bandarenka Y.V."/>
            <person name="Zhorov D.G."/>
            <person name="Warner D."/>
        </authorList>
    </citation>
    <scope>NUCLEOTIDE SEQUENCE [LARGE SCALE GENOMIC DNA]</scope>
    <source>
        <strain evidence="2">180601</strain>
        <tissue evidence="2">Whole Body</tissue>
    </source>
</reference>
<feature type="region of interest" description="Disordered" evidence="1">
    <location>
        <begin position="138"/>
        <end position="167"/>
    </location>
</feature>
<evidence type="ECO:0000313" key="2">
    <source>
        <dbReference type="EMBL" id="KAF0768940.1"/>
    </source>
</evidence>
<gene>
    <name evidence="2" type="ORF">FWK35_00004174</name>
</gene>
<protein>
    <submittedName>
        <fullName evidence="2">Putative serine/threonine-protein kinase nek3</fullName>
    </submittedName>
</protein>
<sequence length="207" mass="22616">MGDSEKSKNGKGIVPKKINRKIVKKQTDASGKFSMAIENAHPVPAKPKVQQKALRATKETVKKSIIQSAVKKLPVQKALAVTTELINRQKTPRLIKKRLVTKDPNSSDKTEPKRVKLIKRVPKAISTTTKTATNTTTAQMPKVSAAASHRLGGTNPTTAAKKQPVKRVKRVLRKKLGSSLKGKIAEPKAVDAMSIENVILTEKLQNH</sequence>
<proteinExistence type="predicted"/>
<dbReference type="GO" id="GO:0016301">
    <property type="term" value="F:kinase activity"/>
    <property type="evidence" value="ECO:0007669"/>
    <property type="project" value="UniProtKB-KW"/>
</dbReference>
<accession>A0A6G0ZE92</accession>
<dbReference type="Proteomes" id="UP000478052">
    <property type="component" value="Unassembled WGS sequence"/>
</dbReference>
<dbReference type="AlphaFoldDB" id="A0A6G0ZE92"/>
<keyword evidence="2" id="KW-0418">Kinase</keyword>